<evidence type="ECO:0000256" key="9">
    <source>
        <dbReference type="SAM" id="Phobius"/>
    </source>
</evidence>
<dbReference type="InterPro" id="IPR002293">
    <property type="entry name" value="AA/rel_permease1"/>
</dbReference>
<evidence type="ECO:0000256" key="1">
    <source>
        <dbReference type="ARBA" id="ARBA00004651"/>
    </source>
</evidence>
<feature type="transmembrane region" description="Helical" evidence="9">
    <location>
        <begin position="341"/>
        <end position="359"/>
    </location>
</feature>
<gene>
    <name evidence="10" type="ORF">AT746_12070</name>
</gene>
<comment type="function">
    <text evidence="8">Major component of the acid-resistance (AR) system allowing enteric pathogens to survive the acidic environment in the stomach. Exchanges extracellular arginine for its intracellular decarboxylation product agmatine (Agm) thereby expelling intracellular protons. Probably undergoes several conformational states in order to translocate the substrate across the membrane; keeps the substrate accessible to only 1 side of the membrane at a time by opening and closing 3 membrane-internal gates.</text>
</comment>
<dbReference type="PIRSF" id="PIRSF006060">
    <property type="entry name" value="AA_transporter"/>
    <property type="match status" value="1"/>
</dbReference>
<feature type="transmembrane region" description="Helical" evidence="9">
    <location>
        <begin position="24"/>
        <end position="46"/>
    </location>
</feature>
<evidence type="ECO:0000256" key="2">
    <source>
        <dbReference type="ARBA" id="ARBA00008220"/>
    </source>
</evidence>
<dbReference type="Pfam" id="PF13520">
    <property type="entry name" value="AA_permease_2"/>
    <property type="match status" value="1"/>
</dbReference>
<dbReference type="STRING" id="1526571.AT746_12070"/>
<dbReference type="AlphaFoldDB" id="A0A0U3BBB4"/>
<keyword evidence="11" id="KW-1185">Reference proteome</keyword>
<evidence type="ECO:0000256" key="6">
    <source>
        <dbReference type="ARBA" id="ARBA00022989"/>
    </source>
</evidence>
<sequence>MAPPENLCSQRSASGHSGALPRTLGLAGLWMLAVNGFIGAGIFGLPGGAARLAGDYSLIIYPLCALLMLPVILCFAEAASYFKQSGGPARYAEQAFGRFAGFQAGWLYYMARVISFAANTVLLTDSIGFFWSGATEGLWRSLLLILICALLVAINLLGTLGSMRSLALFTLAKFAVLLLIVVAGTLQYGPALSEFSLQWQGPQQQVDFGGATLLLIYAFVGFESAVVPAGESKKPGRHIPLALITGLIMVTVLYMLIQWVALMALPDLADSTSPLLDTAEVLMGTTGAGLLMAGVLASVGGNLMGAMYSTPRITFALSQQGMLPVWFAGISQRWQSPANSVLFFGLFTLLLALGGSFVWLAATTVLSRLLVFILTCLAIPRLRRSAEANQGFRLPGGYLFPILGIGACLWLGWQVSLNSVLMTSSFFVLGSVLYWWAAKQTGKHQP</sequence>
<feature type="transmembrane region" description="Helical" evidence="9">
    <location>
        <begin position="394"/>
        <end position="413"/>
    </location>
</feature>
<feature type="transmembrane region" description="Helical" evidence="9">
    <location>
        <begin position="165"/>
        <end position="188"/>
    </location>
</feature>
<reference evidence="10 11" key="1">
    <citation type="submission" date="2015-12" db="EMBL/GenBank/DDBJ databases">
        <title>Complete genome of Lacimicrobium alkaliphilum KCTC 32984.</title>
        <authorList>
            <person name="Kim S.-G."/>
            <person name="Lee Y.-J."/>
        </authorList>
    </citation>
    <scope>NUCLEOTIDE SEQUENCE [LARGE SCALE GENOMIC DNA]</scope>
    <source>
        <strain evidence="10 11">YelD216</strain>
    </source>
</reference>
<evidence type="ECO:0000256" key="8">
    <source>
        <dbReference type="ARBA" id="ARBA00045636"/>
    </source>
</evidence>
<evidence type="ECO:0000256" key="5">
    <source>
        <dbReference type="ARBA" id="ARBA00022692"/>
    </source>
</evidence>
<feature type="transmembrane region" description="Helical" evidence="9">
    <location>
        <begin position="419"/>
        <end position="437"/>
    </location>
</feature>
<feature type="transmembrane region" description="Helical" evidence="9">
    <location>
        <begin position="365"/>
        <end position="382"/>
    </location>
</feature>
<keyword evidence="4" id="KW-1003">Cell membrane</keyword>
<evidence type="ECO:0000256" key="4">
    <source>
        <dbReference type="ARBA" id="ARBA00022475"/>
    </source>
</evidence>
<feature type="transmembrane region" description="Helical" evidence="9">
    <location>
        <begin position="281"/>
        <end position="303"/>
    </location>
</feature>
<keyword evidence="5 9" id="KW-0812">Transmembrane</keyword>
<dbReference type="PANTHER" id="PTHR42770">
    <property type="entry name" value="AMINO ACID TRANSPORTER-RELATED"/>
    <property type="match status" value="1"/>
</dbReference>
<evidence type="ECO:0000256" key="3">
    <source>
        <dbReference type="ARBA" id="ARBA00021069"/>
    </source>
</evidence>
<feature type="transmembrane region" description="Helical" evidence="9">
    <location>
        <begin position="106"/>
        <end position="131"/>
    </location>
</feature>
<comment type="subcellular location">
    <subcellularLocation>
        <location evidence="1">Cell membrane</location>
        <topology evidence="1">Multi-pass membrane protein</topology>
    </subcellularLocation>
</comment>
<dbReference type="GO" id="GO:0022857">
    <property type="term" value="F:transmembrane transporter activity"/>
    <property type="evidence" value="ECO:0007669"/>
    <property type="project" value="InterPro"/>
</dbReference>
<dbReference type="GO" id="GO:0005886">
    <property type="term" value="C:plasma membrane"/>
    <property type="evidence" value="ECO:0007669"/>
    <property type="project" value="UniProtKB-SubCell"/>
</dbReference>
<keyword evidence="7 9" id="KW-0472">Membrane</keyword>
<dbReference type="OrthoDB" id="9771067at2"/>
<evidence type="ECO:0000313" key="11">
    <source>
        <dbReference type="Proteomes" id="UP000068447"/>
    </source>
</evidence>
<dbReference type="InterPro" id="IPR050367">
    <property type="entry name" value="APC_superfamily"/>
</dbReference>
<dbReference type="Proteomes" id="UP000068447">
    <property type="component" value="Chromosome"/>
</dbReference>
<feature type="transmembrane region" description="Helical" evidence="9">
    <location>
        <begin position="239"/>
        <end position="261"/>
    </location>
</feature>
<comment type="similarity">
    <text evidence="2">Belongs to the amino acid-polyamine-organocation (APC) superfamily. Basic amino acid/polyamine antiporter (APA) (TC 2.A.3.2) family.</text>
</comment>
<dbReference type="RefSeq" id="WP_062480649.1">
    <property type="nucleotide sequence ID" value="NZ_CP013650.1"/>
</dbReference>
<feature type="transmembrane region" description="Helical" evidence="9">
    <location>
        <begin position="208"/>
        <end position="227"/>
    </location>
</feature>
<feature type="transmembrane region" description="Helical" evidence="9">
    <location>
        <begin position="137"/>
        <end position="158"/>
    </location>
</feature>
<name>A0A0U3BBB4_9ALTE</name>
<dbReference type="PANTHER" id="PTHR42770:SF18">
    <property type="entry name" value="ARGININE_AGMATINE ANTIPORTER"/>
    <property type="match status" value="1"/>
</dbReference>
<proteinExistence type="inferred from homology"/>
<dbReference type="KEGG" id="lal:AT746_12070"/>
<evidence type="ECO:0000256" key="7">
    <source>
        <dbReference type="ARBA" id="ARBA00023136"/>
    </source>
</evidence>
<organism evidence="10 11">
    <name type="scientific">Lacimicrobium alkaliphilum</name>
    <dbReference type="NCBI Taxonomy" id="1526571"/>
    <lineage>
        <taxon>Bacteria</taxon>
        <taxon>Pseudomonadati</taxon>
        <taxon>Pseudomonadota</taxon>
        <taxon>Gammaproteobacteria</taxon>
        <taxon>Alteromonadales</taxon>
        <taxon>Alteromonadaceae</taxon>
        <taxon>Lacimicrobium</taxon>
    </lineage>
</organism>
<evidence type="ECO:0000313" key="10">
    <source>
        <dbReference type="EMBL" id="ALS98933.1"/>
    </source>
</evidence>
<keyword evidence="6 9" id="KW-1133">Transmembrane helix</keyword>
<dbReference type="EMBL" id="CP013650">
    <property type="protein sequence ID" value="ALS98933.1"/>
    <property type="molecule type" value="Genomic_DNA"/>
</dbReference>
<dbReference type="Gene3D" id="1.20.1740.10">
    <property type="entry name" value="Amino acid/polyamine transporter I"/>
    <property type="match status" value="1"/>
</dbReference>
<accession>A0A0U3BBB4</accession>
<protein>
    <recommendedName>
        <fullName evidence="3">Arginine/agmatine antiporter</fullName>
    </recommendedName>
</protein>
<feature type="transmembrane region" description="Helical" evidence="9">
    <location>
        <begin position="58"/>
        <end position="82"/>
    </location>
</feature>